<gene>
    <name evidence="1" type="ORF">PCPG_00003</name>
</gene>
<proteinExistence type="predicted"/>
<reference evidence="1 2" key="1">
    <citation type="submission" date="2009-10" db="EMBL/GenBank/DDBJ databases">
        <title>The Genome Sequence of Prochlorococcus phage P-SSP7.</title>
        <authorList>
            <consortium name="The Broad Institute Genome Sequencing Platform"/>
            <person name="Henn M.R."/>
            <person name="Sullivan M.S."/>
            <person name="Osburne M.S."/>
            <person name="Levin J."/>
            <person name="Malboeuf C."/>
            <person name="Casali M."/>
            <person name="Russ C."/>
            <person name="Lennon N."/>
            <person name="Chapman S.B."/>
            <person name="Erlich R."/>
            <person name="Young S.K."/>
            <person name="Koehrsen M."/>
            <person name="Yandava C."/>
            <person name="Zeng Q."/>
            <person name="Alvarado L."/>
            <person name="Anderson S."/>
            <person name="Berlin A."/>
            <person name="Borenstein D."/>
            <person name="Chen Z."/>
            <person name="Engels R."/>
            <person name="Freedman E."/>
            <person name="Gellesch M."/>
            <person name="Goldberg J."/>
            <person name="Green L."/>
            <person name="Griggs A."/>
            <person name="Gujja S."/>
            <person name="Heilman E.R."/>
            <person name="Heiman D."/>
            <person name="Hepburn T."/>
            <person name="Howarth C."/>
            <person name="Jen D."/>
            <person name="Larson L."/>
            <person name="Lewis B."/>
            <person name="Mehta T."/>
            <person name="Park D."/>
            <person name="Pearson M."/>
            <person name="Richards J."/>
            <person name="Rizzolo K."/>
            <person name="Roberts A."/>
            <person name="Ryan E."/>
            <person name="Saif S."/>
            <person name="Shea T."/>
            <person name="Shenoy N."/>
            <person name="Sisk P."/>
            <person name="Stolte C."/>
            <person name="Sykes S."/>
            <person name="Walk T."/>
            <person name="White J."/>
            <person name="Yu Q."/>
            <person name="Coleman M.L."/>
            <person name="Huang K.H."/>
            <person name="Weigele P.R."/>
            <person name="DeFrancesco A.S."/>
            <person name="Kern S.E."/>
            <person name="Thompson L.R."/>
            <person name="Fu R."/>
            <person name="Hombeck B."/>
            <person name="Chisholm S.W."/>
            <person name="Haas B."/>
            <person name="Nusbaum C."/>
            <person name="Birren B."/>
        </authorList>
    </citation>
    <scope>NUCLEOTIDE SEQUENCE [LARGE SCALE GENOMIC DNA]</scope>
    <source>
        <strain evidence="1 2">P-SSP7</strain>
    </source>
</reference>
<dbReference type="KEGG" id="vg:3294726"/>
<organismHost>
    <name type="scientific">Prochlorococcus</name>
    <dbReference type="NCBI Taxonomy" id="1218"/>
</organismHost>
<dbReference type="RefSeq" id="YP_214181.1">
    <property type="nucleotide sequence ID" value="NC_006882.2"/>
</dbReference>
<evidence type="ECO:0000313" key="2">
    <source>
        <dbReference type="Proteomes" id="UP000258925"/>
    </source>
</evidence>
<name>D1LWF0_BPPRP</name>
<organism evidence="1 2">
    <name type="scientific">Prochlorococcus phage P-SSP7</name>
    <dbReference type="NCBI Taxonomy" id="268748"/>
    <lineage>
        <taxon>Viruses</taxon>
        <taxon>Duplodnaviria</taxon>
        <taxon>Heunggongvirae</taxon>
        <taxon>Uroviricota</taxon>
        <taxon>Caudoviricetes</taxon>
        <taxon>Autographivirales</taxon>
        <taxon>Sechaudvirinae</taxon>
        <taxon>Tiamatvirus</taxon>
    </lineage>
</organism>
<accession>D1LWF0</accession>
<sequence length="88" mass="10047">MFYNTINDVSSSLVTTRTQERIILDCFKAAKEPLSPSMVHFLTKLKCPITSIRRAMSDLTKQGSLTKTPKYTIGKFGKKEHLWVRGRV</sequence>
<dbReference type="Proteomes" id="UP000258925">
    <property type="component" value="Segment"/>
</dbReference>
<dbReference type="EMBL" id="GU071093">
    <property type="protein sequence ID" value="ACY76209.1"/>
    <property type="molecule type" value="Genomic_DNA"/>
</dbReference>
<protein>
    <submittedName>
        <fullName evidence="1">Uncharacterized protein</fullName>
    </submittedName>
</protein>
<evidence type="ECO:0000313" key="1">
    <source>
        <dbReference type="EMBL" id="ACY76209.1"/>
    </source>
</evidence>